<feature type="region of interest" description="Disordered" evidence="1">
    <location>
        <begin position="26"/>
        <end position="56"/>
    </location>
</feature>
<proteinExistence type="predicted"/>
<feature type="compositionally biased region" description="Basic and acidic residues" evidence="1">
    <location>
        <begin position="36"/>
        <end position="54"/>
    </location>
</feature>
<comment type="caution">
    <text evidence="2">The sequence shown here is derived from an EMBL/GenBank/DDBJ whole genome shotgun (WGS) entry which is preliminary data.</text>
</comment>
<evidence type="ECO:0000313" key="2">
    <source>
        <dbReference type="EMBL" id="ESQ92542.1"/>
    </source>
</evidence>
<evidence type="ECO:0000256" key="1">
    <source>
        <dbReference type="SAM" id="MobiDB-lite"/>
    </source>
</evidence>
<dbReference type="AlphaFoldDB" id="V4PF09"/>
<accession>V4PF09</accession>
<organism evidence="2 3">
    <name type="scientific">Asticcacaulis benevestitus DSM 16100 = ATCC BAA-896</name>
    <dbReference type="NCBI Taxonomy" id="1121022"/>
    <lineage>
        <taxon>Bacteria</taxon>
        <taxon>Pseudomonadati</taxon>
        <taxon>Pseudomonadota</taxon>
        <taxon>Alphaproteobacteria</taxon>
        <taxon>Caulobacterales</taxon>
        <taxon>Caulobacteraceae</taxon>
        <taxon>Asticcacaulis</taxon>
    </lineage>
</organism>
<gene>
    <name evidence="2" type="ORF">ABENE_07855</name>
</gene>
<keyword evidence="3" id="KW-1185">Reference proteome</keyword>
<evidence type="ECO:0000313" key="3">
    <source>
        <dbReference type="Proteomes" id="UP000017837"/>
    </source>
</evidence>
<dbReference type="Proteomes" id="UP000017837">
    <property type="component" value="Unassembled WGS sequence"/>
</dbReference>
<dbReference type="PATRIC" id="fig|1121022.4.peg.1579"/>
<reference evidence="2 3" key="1">
    <citation type="journal article" date="2014" name="Nature">
        <title>Sequential evolution of bacterial morphology by co-option of a developmental regulator.</title>
        <authorList>
            <person name="Jiang C."/>
            <person name="Brown P.J."/>
            <person name="Ducret A."/>
            <person name="Brun Y.V."/>
        </authorList>
    </citation>
    <scope>NUCLEOTIDE SEQUENCE [LARGE SCALE GENOMIC DNA]</scope>
    <source>
        <strain evidence="2 3">DSM 16100</strain>
    </source>
</reference>
<protein>
    <submittedName>
        <fullName evidence="2">Uncharacterized protein</fullName>
    </submittedName>
</protein>
<dbReference type="OrthoDB" id="7925850at2"/>
<sequence>MSITEQTPKAPMKTLALDDLIDDFEPRPATAPKLSPTEKKTLEKKTTFPSREPKGPSFVQVNCSMKAELAERLKAFVKRDEYTTWSYGQAIEFLLDQYERKQK</sequence>
<dbReference type="EMBL" id="AWGB01000012">
    <property type="protein sequence ID" value="ESQ92542.1"/>
    <property type="molecule type" value="Genomic_DNA"/>
</dbReference>
<dbReference type="RefSeq" id="WP_018082384.1">
    <property type="nucleotide sequence ID" value="NZ_AQWM01000013.1"/>
</dbReference>
<name>V4PF09_9CAUL</name>